<dbReference type="RefSeq" id="WP_161926113.1">
    <property type="nucleotide sequence ID" value="NZ_BJOU01000001.1"/>
</dbReference>
<protein>
    <submittedName>
        <fullName evidence="10">Acyl-CoA dehydrogenase</fullName>
    </submittedName>
</protein>
<evidence type="ECO:0000259" key="9">
    <source>
        <dbReference type="Pfam" id="PF02771"/>
    </source>
</evidence>
<keyword evidence="5 6" id="KW-0560">Oxidoreductase</keyword>
<keyword evidence="4 6" id="KW-0274">FAD</keyword>
<dbReference type="Gene3D" id="1.20.140.10">
    <property type="entry name" value="Butyryl-CoA Dehydrogenase, subunit A, domain 3"/>
    <property type="match status" value="1"/>
</dbReference>
<evidence type="ECO:0000313" key="11">
    <source>
        <dbReference type="Proteomes" id="UP000444980"/>
    </source>
</evidence>
<dbReference type="InterPro" id="IPR037069">
    <property type="entry name" value="AcylCoA_DH/ox_N_sf"/>
</dbReference>
<gene>
    <name evidence="10" type="ORF">nbrc107697_07160</name>
</gene>
<dbReference type="InterPro" id="IPR036250">
    <property type="entry name" value="AcylCo_DH-like_C"/>
</dbReference>
<dbReference type="GO" id="GO:0005886">
    <property type="term" value="C:plasma membrane"/>
    <property type="evidence" value="ECO:0007669"/>
    <property type="project" value="TreeGrafter"/>
</dbReference>
<evidence type="ECO:0000256" key="6">
    <source>
        <dbReference type="RuleBase" id="RU362125"/>
    </source>
</evidence>
<dbReference type="Pfam" id="PF02771">
    <property type="entry name" value="Acyl-CoA_dh_N"/>
    <property type="match status" value="1"/>
</dbReference>
<dbReference type="SUPFAM" id="SSF47203">
    <property type="entry name" value="Acyl-CoA dehydrogenase C-terminal domain-like"/>
    <property type="match status" value="1"/>
</dbReference>
<name>A0A7M3SVK3_9ACTN</name>
<dbReference type="PANTHER" id="PTHR43292:SF3">
    <property type="entry name" value="ACYL-COA DEHYDROGENASE FADE29"/>
    <property type="match status" value="1"/>
</dbReference>
<sequence>MQLKLSADEIAFRDEIRTFFTTEVPAEVRERAATGKLRYPDDIVTTMKALDGGGLCVPNWPVAWGGKDWTPIQHHLWREEFALSSVPDPLPFNSAMIGPVIAEFGSEEQKKRFLPATANCDIWWCQGFSEPEAGSDLASLKTRAVRDGDEWVVNGQKTWTTLGQYADWIFALVRTNPDAPKRQAGISMLLIEMNTPGIEVRPIQLIDGGYEVNEVFFNNVRVPADQLVGEENAGWSYAKFLLGNERTGVARVGHSKVQLARAKKLAAQTKTATGTLLEDPLFAARLAELENELMALELTQLRVVASSADGKPNPASSLLKLRGSELQQAATEILADIAGTDSLAVAPPDPAAANGTADISAPAWAQLTVPTYLNYRKVSIYSGSSEVQRQIIDKAVLGL</sequence>
<dbReference type="InterPro" id="IPR013786">
    <property type="entry name" value="AcylCoA_DH/ox_N"/>
</dbReference>
<dbReference type="InterPro" id="IPR046373">
    <property type="entry name" value="Acyl-CoA_Oxase/DH_mid-dom_sf"/>
</dbReference>
<feature type="domain" description="Acyl-CoA oxidase/dehydrogenase middle" evidence="8">
    <location>
        <begin position="125"/>
        <end position="220"/>
    </location>
</feature>
<proteinExistence type="inferred from homology"/>
<keyword evidence="11" id="KW-1185">Reference proteome</keyword>
<dbReference type="FunFam" id="2.40.110.10:FF:000011">
    <property type="entry name" value="Acyl-CoA dehydrogenase FadE34"/>
    <property type="match status" value="1"/>
</dbReference>
<dbReference type="Pfam" id="PF00441">
    <property type="entry name" value="Acyl-CoA_dh_1"/>
    <property type="match status" value="1"/>
</dbReference>
<dbReference type="InterPro" id="IPR009100">
    <property type="entry name" value="AcylCoA_DH/oxidase_NM_dom_sf"/>
</dbReference>
<reference evidence="11" key="1">
    <citation type="submission" date="2019-06" db="EMBL/GenBank/DDBJ databases">
        <title>Gordonia isolated from sludge of a wastewater treatment plant.</title>
        <authorList>
            <person name="Tamura T."/>
            <person name="Aoyama K."/>
            <person name="Kang Y."/>
            <person name="Saito S."/>
            <person name="Akiyama N."/>
            <person name="Yazawa K."/>
            <person name="Gonoi T."/>
            <person name="Mikami Y."/>
        </authorList>
    </citation>
    <scope>NUCLEOTIDE SEQUENCE [LARGE SCALE GENOMIC DNA]</scope>
    <source>
        <strain evidence="11">NBRC 107697</strain>
    </source>
</reference>
<dbReference type="SUPFAM" id="SSF56645">
    <property type="entry name" value="Acyl-CoA dehydrogenase NM domain-like"/>
    <property type="match status" value="1"/>
</dbReference>
<dbReference type="GO" id="GO:0050660">
    <property type="term" value="F:flavin adenine dinucleotide binding"/>
    <property type="evidence" value="ECO:0007669"/>
    <property type="project" value="InterPro"/>
</dbReference>
<dbReference type="InterPro" id="IPR006091">
    <property type="entry name" value="Acyl-CoA_Oxase/DH_mid-dom"/>
</dbReference>
<dbReference type="InterPro" id="IPR009075">
    <property type="entry name" value="AcylCo_DH/oxidase_C"/>
</dbReference>
<dbReference type="InterPro" id="IPR052161">
    <property type="entry name" value="Mycobact_Acyl-CoA_DH"/>
</dbReference>
<evidence type="ECO:0000256" key="5">
    <source>
        <dbReference type="ARBA" id="ARBA00023002"/>
    </source>
</evidence>
<evidence type="ECO:0000256" key="3">
    <source>
        <dbReference type="ARBA" id="ARBA00022630"/>
    </source>
</evidence>
<dbReference type="OrthoDB" id="3964153at2"/>
<keyword evidence="3 6" id="KW-0285">Flavoprotein</keyword>
<evidence type="ECO:0000313" key="10">
    <source>
        <dbReference type="EMBL" id="GED96677.1"/>
    </source>
</evidence>
<evidence type="ECO:0000256" key="2">
    <source>
        <dbReference type="ARBA" id="ARBA00009347"/>
    </source>
</evidence>
<dbReference type="EMBL" id="BJOU01000001">
    <property type="protein sequence ID" value="GED96677.1"/>
    <property type="molecule type" value="Genomic_DNA"/>
</dbReference>
<evidence type="ECO:0000259" key="8">
    <source>
        <dbReference type="Pfam" id="PF02770"/>
    </source>
</evidence>
<evidence type="ECO:0000259" key="7">
    <source>
        <dbReference type="Pfam" id="PF00441"/>
    </source>
</evidence>
<accession>A0A7M3SVK3</accession>
<comment type="cofactor">
    <cofactor evidence="1 6">
        <name>FAD</name>
        <dbReference type="ChEBI" id="CHEBI:57692"/>
    </cofactor>
</comment>
<dbReference type="Pfam" id="PF02770">
    <property type="entry name" value="Acyl-CoA_dh_M"/>
    <property type="match status" value="1"/>
</dbReference>
<comment type="similarity">
    <text evidence="2 6">Belongs to the acyl-CoA dehydrogenase family.</text>
</comment>
<dbReference type="Proteomes" id="UP000444980">
    <property type="component" value="Unassembled WGS sequence"/>
</dbReference>
<feature type="domain" description="Acyl-CoA dehydrogenase/oxidase C-terminal" evidence="7">
    <location>
        <begin position="232"/>
        <end position="396"/>
    </location>
</feature>
<dbReference type="AlphaFoldDB" id="A0A7M3SVK3"/>
<dbReference type="GO" id="GO:0016627">
    <property type="term" value="F:oxidoreductase activity, acting on the CH-CH group of donors"/>
    <property type="evidence" value="ECO:0007669"/>
    <property type="project" value="InterPro"/>
</dbReference>
<comment type="caution">
    <text evidence="10">The sequence shown here is derived from an EMBL/GenBank/DDBJ whole genome shotgun (WGS) entry which is preliminary data.</text>
</comment>
<evidence type="ECO:0000256" key="4">
    <source>
        <dbReference type="ARBA" id="ARBA00022827"/>
    </source>
</evidence>
<dbReference type="Gene3D" id="2.40.110.10">
    <property type="entry name" value="Butyryl-CoA Dehydrogenase, subunit A, domain 2"/>
    <property type="match status" value="1"/>
</dbReference>
<evidence type="ECO:0000256" key="1">
    <source>
        <dbReference type="ARBA" id="ARBA00001974"/>
    </source>
</evidence>
<feature type="domain" description="Acyl-CoA dehydrogenase/oxidase N-terminal" evidence="9">
    <location>
        <begin position="7"/>
        <end position="119"/>
    </location>
</feature>
<organism evidence="10 11">
    <name type="scientific">Gordonia crocea</name>
    <dbReference type="NCBI Taxonomy" id="589162"/>
    <lineage>
        <taxon>Bacteria</taxon>
        <taxon>Bacillati</taxon>
        <taxon>Actinomycetota</taxon>
        <taxon>Actinomycetes</taxon>
        <taxon>Mycobacteriales</taxon>
        <taxon>Gordoniaceae</taxon>
        <taxon>Gordonia</taxon>
    </lineage>
</organism>
<dbReference type="Gene3D" id="1.10.540.10">
    <property type="entry name" value="Acyl-CoA dehydrogenase/oxidase, N-terminal domain"/>
    <property type="match status" value="1"/>
</dbReference>
<dbReference type="PANTHER" id="PTHR43292">
    <property type="entry name" value="ACYL-COA DEHYDROGENASE"/>
    <property type="match status" value="1"/>
</dbReference>